<feature type="region of interest" description="Disordered" evidence="1">
    <location>
        <begin position="1"/>
        <end position="119"/>
    </location>
</feature>
<dbReference type="PANTHER" id="PTHR22705">
    <property type="entry name" value="ZINC FINGER, ZZ DOMAIN CONTAINING 3"/>
    <property type="match status" value="1"/>
</dbReference>
<feature type="compositionally biased region" description="Pro residues" evidence="1">
    <location>
        <begin position="71"/>
        <end position="80"/>
    </location>
</feature>
<feature type="compositionally biased region" description="Low complexity" evidence="1">
    <location>
        <begin position="33"/>
        <end position="47"/>
    </location>
</feature>
<keyword evidence="3" id="KW-1185">Reference proteome</keyword>
<feature type="compositionally biased region" description="Pro residues" evidence="1">
    <location>
        <begin position="209"/>
        <end position="221"/>
    </location>
</feature>
<dbReference type="EMBL" id="MNUE01000027">
    <property type="protein sequence ID" value="OJD33841.1"/>
    <property type="molecule type" value="Genomic_DNA"/>
</dbReference>
<evidence type="ECO:0000256" key="1">
    <source>
        <dbReference type="SAM" id="MobiDB-lite"/>
    </source>
</evidence>
<evidence type="ECO:0000313" key="3">
    <source>
        <dbReference type="Proteomes" id="UP000183809"/>
    </source>
</evidence>
<feature type="region of interest" description="Disordered" evidence="1">
    <location>
        <begin position="170"/>
        <end position="224"/>
    </location>
</feature>
<feature type="compositionally biased region" description="Low complexity" evidence="1">
    <location>
        <begin position="187"/>
        <end position="196"/>
    </location>
</feature>
<organism evidence="2 3">
    <name type="scientific">Diplodia corticola</name>
    <dbReference type="NCBI Taxonomy" id="236234"/>
    <lineage>
        <taxon>Eukaryota</taxon>
        <taxon>Fungi</taxon>
        <taxon>Dikarya</taxon>
        <taxon>Ascomycota</taxon>
        <taxon>Pezizomycotina</taxon>
        <taxon>Dothideomycetes</taxon>
        <taxon>Dothideomycetes incertae sedis</taxon>
        <taxon>Botryosphaeriales</taxon>
        <taxon>Botryosphaeriaceae</taxon>
        <taxon>Diplodia</taxon>
    </lineage>
</organism>
<accession>A0A1J9QZP6</accession>
<comment type="caution">
    <text evidence="2">The sequence shown here is derived from an EMBL/GenBank/DDBJ whole genome shotgun (WGS) entry which is preliminary data.</text>
</comment>
<proteinExistence type="predicted"/>
<sequence>MPVPALDIPSPAKARNDSTTSTISPLQMPPGAVPASSAQQPAVAQKPPQTPCAGNSRDTHDRQQQSSYAPDSPPRPPVSPITPVATVAELAPTDPADRVVPPPAVEFVPQPPPKPINESENTDAIALRSAIALLQIQRDKSKRDMQALEKIKNAAVAQPEAFVEELKSGRLRPKHAKNDLLGPTLNGSLDGVVDNSSDSDDEARSPRTSGPPPPKFGPVPEPQNVFRCPPINWAKYHVVGESLDKLHAEQQKRPSCGAAGQARAPVHVMAAPYSPFADHLGAQQPAPAQTRRTSKKPG</sequence>
<protein>
    <submittedName>
        <fullName evidence="2">Uncharacterized protein</fullName>
    </submittedName>
</protein>
<reference evidence="2 3" key="1">
    <citation type="submission" date="2016-10" db="EMBL/GenBank/DDBJ databases">
        <title>Proteomics and genomics reveal pathogen-plant mechanisms compatible with a hemibiotrophic lifestyle of Diplodia corticola.</title>
        <authorList>
            <person name="Fernandes I."/>
            <person name="De Jonge R."/>
            <person name="Van De Peer Y."/>
            <person name="Devreese B."/>
            <person name="Alves A."/>
            <person name="Esteves A.C."/>
        </authorList>
    </citation>
    <scope>NUCLEOTIDE SEQUENCE [LARGE SCALE GENOMIC DNA]</scope>
    <source>
        <strain evidence="2 3">CBS 112549</strain>
    </source>
</reference>
<feature type="region of interest" description="Disordered" evidence="1">
    <location>
        <begin position="275"/>
        <end position="298"/>
    </location>
</feature>
<dbReference type="AlphaFoldDB" id="A0A1J9QZP6"/>
<dbReference type="GeneID" id="31013822"/>
<feature type="compositionally biased region" description="Pro residues" evidence="1">
    <location>
        <begin position="100"/>
        <end position="115"/>
    </location>
</feature>
<dbReference type="OrthoDB" id="20473at2759"/>
<dbReference type="PANTHER" id="PTHR22705:SF0">
    <property type="entry name" value="ZZ-TYPE ZINC FINGER-CONTAINING PROTEIN 3"/>
    <property type="match status" value="1"/>
</dbReference>
<dbReference type="Proteomes" id="UP000183809">
    <property type="component" value="Unassembled WGS sequence"/>
</dbReference>
<evidence type="ECO:0000313" key="2">
    <source>
        <dbReference type="EMBL" id="OJD33841.1"/>
    </source>
</evidence>
<gene>
    <name evidence="2" type="ORF">BKCO1_2700032</name>
</gene>
<dbReference type="InterPro" id="IPR037830">
    <property type="entry name" value="ZZZ3"/>
</dbReference>
<name>A0A1J9QZP6_9PEZI</name>
<dbReference type="RefSeq" id="XP_020130101.1">
    <property type="nucleotide sequence ID" value="XM_020273561.1"/>
</dbReference>